<feature type="transmembrane region" description="Helical" evidence="8">
    <location>
        <begin position="110"/>
        <end position="131"/>
    </location>
</feature>
<keyword evidence="5 8" id="KW-0812">Transmembrane</keyword>
<evidence type="ECO:0008006" key="10">
    <source>
        <dbReference type="Google" id="ProtNLM"/>
    </source>
</evidence>
<proteinExistence type="predicted"/>
<evidence type="ECO:0000256" key="1">
    <source>
        <dbReference type="ARBA" id="ARBA00004651"/>
    </source>
</evidence>
<evidence type="ECO:0000256" key="6">
    <source>
        <dbReference type="ARBA" id="ARBA00022989"/>
    </source>
</evidence>
<reference evidence="9" key="1">
    <citation type="submission" date="2018-05" db="EMBL/GenBank/DDBJ databases">
        <authorList>
            <person name="Lanie J.A."/>
            <person name="Ng W.-L."/>
            <person name="Kazmierczak K.M."/>
            <person name="Andrzejewski T.M."/>
            <person name="Davidsen T.M."/>
            <person name="Wayne K.J."/>
            <person name="Tettelin H."/>
            <person name="Glass J.I."/>
            <person name="Rusch D."/>
            <person name="Podicherti R."/>
            <person name="Tsui H.-C.T."/>
            <person name="Winkler M.E."/>
        </authorList>
    </citation>
    <scope>NUCLEOTIDE SEQUENCE</scope>
</reference>
<dbReference type="GO" id="GO:0005886">
    <property type="term" value="C:plasma membrane"/>
    <property type="evidence" value="ECO:0007669"/>
    <property type="project" value="UniProtKB-SubCell"/>
</dbReference>
<dbReference type="PANTHER" id="PTHR32243">
    <property type="entry name" value="MALTOSE TRANSPORT SYSTEM PERMEASE-RELATED"/>
    <property type="match status" value="1"/>
</dbReference>
<gene>
    <name evidence="9" type="ORF">METZ01_LOCUS242302</name>
</gene>
<keyword evidence="2" id="KW-0813">Transport</keyword>
<dbReference type="PANTHER" id="PTHR32243:SF50">
    <property type="entry name" value="MALTOSE_MALTODEXTRIN TRANSPORT SYSTEM PERMEASE PROTEIN MALG"/>
    <property type="match status" value="1"/>
</dbReference>
<protein>
    <recommendedName>
        <fullName evidence="10">ABC transmembrane type-1 domain-containing protein</fullName>
    </recommendedName>
</protein>
<evidence type="ECO:0000256" key="2">
    <source>
        <dbReference type="ARBA" id="ARBA00022448"/>
    </source>
</evidence>
<accession>A0A382HQ64</accession>
<evidence type="ECO:0000256" key="3">
    <source>
        <dbReference type="ARBA" id="ARBA00022475"/>
    </source>
</evidence>
<dbReference type="SUPFAM" id="SSF161098">
    <property type="entry name" value="MetI-like"/>
    <property type="match status" value="1"/>
</dbReference>
<dbReference type="AlphaFoldDB" id="A0A382HQ64"/>
<evidence type="ECO:0000256" key="7">
    <source>
        <dbReference type="ARBA" id="ARBA00023136"/>
    </source>
</evidence>
<dbReference type="Gene3D" id="1.10.3720.10">
    <property type="entry name" value="MetI-like"/>
    <property type="match status" value="1"/>
</dbReference>
<sequence length="148" mass="16017">MPESKFTAFNLIGLICGLLFAVFPIFWMVSTSFKVRSEWVTSPPTWISERPTVDNYLTILAPHVLLERRGGTQQHGDKDFGSGASKDDAAGGAIADFLNRSAWPGIKGTVIISVCATILSIVVGLMAAISISRYRFGGNFTPFFILAG</sequence>
<keyword evidence="6 8" id="KW-1133">Transmembrane helix</keyword>
<organism evidence="9">
    <name type="scientific">marine metagenome</name>
    <dbReference type="NCBI Taxonomy" id="408172"/>
    <lineage>
        <taxon>unclassified sequences</taxon>
        <taxon>metagenomes</taxon>
        <taxon>ecological metagenomes</taxon>
    </lineage>
</organism>
<evidence type="ECO:0000256" key="8">
    <source>
        <dbReference type="SAM" id="Phobius"/>
    </source>
</evidence>
<keyword evidence="4" id="KW-0762">Sugar transport</keyword>
<evidence type="ECO:0000256" key="4">
    <source>
        <dbReference type="ARBA" id="ARBA00022597"/>
    </source>
</evidence>
<dbReference type="InterPro" id="IPR050901">
    <property type="entry name" value="BP-dep_ABC_trans_perm"/>
</dbReference>
<comment type="subcellular location">
    <subcellularLocation>
        <location evidence="1">Cell membrane</location>
        <topology evidence="1">Multi-pass membrane protein</topology>
    </subcellularLocation>
</comment>
<evidence type="ECO:0000256" key="5">
    <source>
        <dbReference type="ARBA" id="ARBA00022692"/>
    </source>
</evidence>
<feature type="transmembrane region" description="Helical" evidence="8">
    <location>
        <begin position="6"/>
        <end position="29"/>
    </location>
</feature>
<feature type="non-terminal residue" evidence="9">
    <location>
        <position position="148"/>
    </location>
</feature>
<keyword evidence="7 8" id="KW-0472">Membrane</keyword>
<evidence type="ECO:0000313" key="9">
    <source>
        <dbReference type="EMBL" id="SVB89448.1"/>
    </source>
</evidence>
<dbReference type="EMBL" id="UINC01062637">
    <property type="protein sequence ID" value="SVB89448.1"/>
    <property type="molecule type" value="Genomic_DNA"/>
</dbReference>
<name>A0A382HQ64_9ZZZZ</name>
<dbReference type="InterPro" id="IPR035906">
    <property type="entry name" value="MetI-like_sf"/>
</dbReference>
<keyword evidence="3" id="KW-1003">Cell membrane</keyword>